<proteinExistence type="predicted"/>
<dbReference type="EMBL" id="LAZR01033277">
    <property type="protein sequence ID" value="KKL48557.1"/>
    <property type="molecule type" value="Genomic_DNA"/>
</dbReference>
<organism evidence="3">
    <name type="scientific">marine sediment metagenome</name>
    <dbReference type="NCBI Taxonomy" id="412755"/>
    <lineage>
        <taxon>unclassified sequences</taxon>
        <taxon>metagenomes</taxon>
        <taxon>ecological metagenomes</taxon>
    </lineage>
</organism>
<evidence type="ECO:0000256" key="1">
    <source>
        <dbReference type="SAM" id="MobiDB-lite"/>
    </source>
</evidence>
<evidence type="ECO:0000259" key="2">
    <source>
        <dbReference type="Pfam" id="PF18932"/>
    </source>
</evidence>
<accession>A0A0F9FBN3</accession>
<dbReference type="AlphaFoldDB" id="A0A0F9FBN3"/>
<name>A0A0F9FBN3_9ZZZZ</name>
<evidence type="ECO:0000313" key="3">
    <source>
        <dbReference type="EMBL" id="KKL48557.1"/>
    </source>
</evidence>
<dbReference type="InterPro" id="IPR043736">
    <property type="entry name" value="DUF5681"/>
</dbReference>
<gene>
    <name evidence="3" type="ORF">LCGC14_2324310</name>
</gene>
<feature type="region of interest" description="Disordered" evidence="1">
    <location>
        <begin position="1"/>
        <end position="42"/>
    </location>
</feature>
<feature type="domain" description="DUF5681" evidence="2">
    <location>
        <begin position="23"/>
        <end position="84"/>
    </location>
</feature>
<reference evidence="3" key="1">
    <citation type="journal article" date="2015" name="Nature">
        <title>Complex archaea that bridge the gap between prokaryotes and eukaryotes.</title>
        <authorList>
            <person name="Spang A."/>
            <person name="Saw J.H."/>
            <person name="Jorgensen S.L."/>
            <person name="Zaremba-Niedzwiedzka K."/>
            <person name="Martijn J."/>
            <person name="Lind A.E."/>
            <person name="van Eijk R."/>
            <person name="Schleper C."/>
            <person name="Guy L."/>
            <person name="Ettema T.J."/>
        </authorList>
    </citation>
    <scope>NUCLEOTIDE SEQUENCE</scope>
</reference>
<sequence length="124" mass="13857">MVEQQVITRDKNGRFLPGVVPEKSTPFRPGEVHNPAGRPKNSVTTLLKNRSREDNKKIADKLYQLALDGDMSAIREYIDRTDGKVSFEPEALIDNRSITINVVSDTAKKLLSEITEGVKPHKEG</sequence>
<protein>
    <recommendedName>
        <fullName evidence="2">DUF5681 domain-containing protein</fullName>
    </recommendedName>
</protein>
<dbReference type="Pfam" id="PF18932">
    <property type="entry name" value="DUF5681"/>
    <property type="match status" value="1"/>
</dbReference>
<comment type="caution">
    <text evidence="3">The sequence shown here is derived from an EMBL/GenBank/DDBJ whole genome shotgun (WGS) entry which is preliminary data.</text>
</comment>